<gene>
    <name evidence="7" type="ORF">S01H1_39979</name>
</gene>
<keyword evidence="4" id="KW-0408">Iron</keyword>
<keyword evidence="5" id="KW-0411">Iron-sulfur</keyword>
<dbReference type="GO" id="GO:0051536">
    <property type="term" value="F:iron-sulfur cluster binding"/>
    <property type="evidence" value="ECO:0007669"/>
    <property type="project" value="UniProtKB-KW"/>
</dbReference>
<protein>
    <recommendedName>
        <fullName evidence="6">4Fe-4S ferredoxin-type domain-containing protein</fullName>
    </recommendedName>
</protein>
<dbReference type="EMBL" id="BARS01025283">
    <property type="protein sequence ID" value="GAG02369.1"/>
    <property type="molecule type" value="Genomic_DNA"/>
</dbReference>
<evidence type="ECO:0000256" key="4">
    <source>
        <dbReference type="ARBA" id="ARBA00023004"/>
    </source>
</evidence>
<feature type="domain" description="4Fe-4S ferredoxin-type" evidence="6">
    <location>
        <begin position="18"/>
        <end position="50"/>
    </location>
</feature>
<reference evidence="7" key="1">
    <citation type="journal article" date="2014" name="Front. Microbiol.">
        <title>High frequency of phylogenetically diverse reductive dehalogenase-homologous genes in deep subseafloor sedimentary metagenomes.</title>
        <authorList>
            <person name="Kawai M."/>
            <person name="Futagami T."/>
            <person name="Toyoda A."/>
            <person name="Takaki Y."/>
            <person name="Nishi S."/>
            <person name="Hori S."/>
            <person name="Arai W."/>
            <person name="Tsubouchi T."/>
            <person name="Morono Y."/>
            <person name="Uchiyama I."/>
            <person name="Ito T."/>
            <person name="Fujiyama A."/>
            <person name="Inagaki F."/>
            <person name="Takami H."/>
        </authorList>
    </citation>
    <scope>NUCLEOTIDE SEQUENCE</scope>
    <source>
        <strain evidence="7">Expedition CK06-06</strain>
    </source>
</reference>
<dbReference type="InterPro" id="IPR017896">
    <property type="entry name" value="4Fe4S_Fe-S-bd"/>
</dbReference>
<dbReference type="AlphaFoldDB" id="X0U966"/>
<name>X0U966_9ZZZZ</name>
<comment type="caution">
    <text evidence="7">The sequence shown here is derived from an EMBL/GenBank/DDBJ whole genome shotgun (WGS) entry which is preliminary data.</text>
</comment>
<dbReference type="PROSITE" id="PS00198">
    <property type="entry name" value="4FE4S_FER_1"/>
    <property type="match status" value="1"/>
</dbReference>
<dbReference type="PANTHER" id="PTHR43082">
    <property type="entry name" value="FERREDOXIN-LIKE"/>
    <property type="match status" value="1"/>
</dbReference>
<evidence type="ECO:0000259" key="6">
    <source>
        <dbReference type="PROSITE" id="PS51379"/>
    </source>
</evidence>
<keyword evidence="2" id="KW-0479">Metal-binding</keyword>
<evidence type="ECO:0000313" key="7">
    <source>
        <dbReference type="EMBL" id="GAG02369.1"/>
    </source>
</evidence>
<evidence type="ECO:0000256" key="3">
    <source>
        <dbReference type="ARBA" id="ARBA00022982"/>
    </source>
</evidence>
<keyword evidence="1" id="KW-0813">Transport</keyword>
<dbReference type="Pfam" id="PF00037">
    <property type="entry name" value="Fer4"/>
    <property type="match status" value="1"/>
</dbReference>
<organism evidence="7">
    <name type="scientific">marine sediment metagenome</name>
    <dbReference type="NCBI Taxonomy" id="412755"/>
    <lineage>
        <taxon>unclassified sequences</taxon>
        <taxon>metagenomes</taxon>
        <taxon>ecological metagenomes</taxon>
    </lineage>
</organism>
<dbReference type="PROSITE" id="PS51379">
    <property type="entry name" value="4FE4S_FER_2"/>
    <property type="match status" value="2"/>
</dbReference>
<evidence type="ECO:0000256" key="1">
    <source>
        <dbReference type="ARBA" id="ARBA00022448"/>
    </source>
</evidence>
<accession>X0U966</accession>
<evidence type="ECO:0000256" key="2">
    <source>
        <dbReference type="ARBA" id="ARBA00022723"/>
    </source>
</evidence>
<dbReference type="PANTHER" id="PTHR43082:SF3">
    <property type="entry name" value="FERREDOXIN-LIKE PROTEIN YDIT"/>
    <property type="match status" value="1"/>
</dbReference>
<dbReference type="SUPFAM" id="SSF54862">
    <property type="entry name" value="4Fe-4S ferredoxins"/>
    <property type="match status" value="1"/>
</dbReference>
<dbReference type="Gene3D" id="3.30.70.20">
    <property type="match status" value="1"/>
</dbReference>
<feature type="domain" description="4Fe-4S ferredoxin-type" evidence="6">
    <location>
        <begin position="51"/>
        <end position="80"/>
    </location>
</feature>
<dbReference type="InterPro" id="IPR012206">
    <property type="entry name" value="Fd_FixX"/>
</dbReference>
<evidence type="ECO:0000256" key="5">
    <source>
        <dbReference type="ARBA" id="ARBA00023014"/>
    </source>
</evidence>
<keyword evidence="3" id="KW-0249">Electron transport</keyword>
<dbReference type="GO" id="GO:0005506">
    <property type="term" value="F:iron ion binding"/>
    <property type="evidence" value="ECO:0007669"/>
    <property type="project" value="InterPro"/>
</dbReference>
<dbReference type="PIRSF" id="PIRSF036548">
    <property type="entry name" value="Fdx_FixX"/>
    <property type="match status" value="1"/>
</dbReference>
<dbReference type="InterPro" id="IPR017900">
    <property type="entry name" value="4Fe4S_Fe_S_CS"/>
</dbReference>
<proteinExistence type="predicted"/>
<sequence length="91" mass="10463">MNIEAKLGLDVFKVDTEPHIVIKHEICQAKCQIRYCLNICPAELYTLDKQDEVQVNYEGCLECGACLMACEHEALMWQYPRAGYGVQYRFG</sequence>